<dbReference type="AlphaFoldDB" id="A0A8C4NJK1"/>
<proteinExistence type="predicted"/>
<dbReference type="PANTHER" id="PTHR32387:SF0">
    <property type="entry name" value="PROTEIN NO VEIN"/>
    <property type="match status" value="1"/>
</dbReference>
<dbReference type="Proteomes" id="UP000694388">
    <property type="component" value="Unplaced"/>
</dbReference>
<dbReference type="PANTHER" id="PTHR32387">
    <property type="entry name" value="WU:FJ29H11"/>
    <property type="match status" value="1"/>
</dbReference>
<protein>
    <submittedName>
        <fullName evidence="1">Uncharacterized protein</fullName>
    </submittedName>
</protein>
<organism evidence="1 2">
    <name type="scientific">Eptatretus burgeri</name>
    <name type="common">Inshore hagfish</name>
    <dbReference type="NCBI Taxonomy" id="7764"/>
    <lineage>
        <taxon>Eukaryota</taxon>
        <taxon>Metazoa</taxon>
        <taxon>Chordata</taxon>
        <taxon>Craniata</taxon>
        <taxon>Vertebrata</taxon>
        <taxon>Cyclostomata</taxon>
        <taxon>Myxini</taxon>
        <taxon>Myxiniformes</taxon>
        <taxon>Myxinidae</taxon>
        <taxon>Eptatretinae</taxon>
        <taxon>Eptatretus</taxon>
    </lineage>
</organism>
<dbReference type="Ensembl" id="ENSEBUT00000008130.1">
    <property type="protein sequence ID" value="ENSEBUP00000007643.1"/>
    <property type="gene ID" value="ENSEBUG00000004994.1"/>
</dbReference>
<dbReference type="GeneTree" id="ENSGT00940000168056"/>
<sequence>MYADLGELQTNLCVLHPALLLGLDATALSQMWCMLEQLQVRHITPREVVEHHVIPEFRSGAWKEKPKALVQIYLRYLESQWESDESVCDLETLRGILPVMTNCGFRCPATESTYFTPKYLNQVDLPRDLPGADWALVDDGYAKNQKEVKNWRRFLEILGVRDLPIVHKVRLNYTKSDLVRESPFTKYPRKFEIQIFHPTLAVDLSVQDVKYLATMLGQSF</sequence>
<accession>A0A8C4NJK1</accession>
<dbReference type="InterPro" id="IPR052957">
    <property type="entry name" value="Auxin_embryo_med"/>
</dbReference>
<reference evidence="1" key="1">
    <citation type="submission" date="2025-08" db="UniProtKB">
        <authorList>
            <consortium name="Ensembl"/>
        </authorList>
    </citation>
    <scope>IDENTIFICATION</scope>
</reference>
<name>A0A8C4NJK1_EPTBU</name>
<evidence type="ECO:0000313" key="2">
    <source>
        <dbReference type="Proteomes" id="UP000694388"/>
    </source>
</evidence>
<keyword evidence="2" id="KW-1185">Reference proteome</keyword>
<reference evidence="1" key="2">
    <citation type="submission" date="2025-09" db="UniProtKB">
        <authorList>
            <consortium name="Ensembl"/>
        </authorList>
    </citation>
    <scope>IDENTIFICATION</scope>
</reference>
<evidence type="ECO:0000313" key="1">
    <source>
        <dbReference type="Ensembl" id="ENSEBUP00000007643.1"/>
    </source>
</evidence>